<sequence length="624" mass="71743">MTDSSKKADDDFLDVPKLDKEDKKYLCPICGYQFARLMRSKCQHRFCGSCIDAAFEHRRECPTCTEDYYCRVTAEVETERAFQDLMPLSGNVCRRESQTLSKQENHAHLVAELQACLVKQQRNCNVLEASVATEKKRFEAERNRCEELEASLEAKTIRCNELETSIEAKTIRCEELEASLEAKTIRSEEPEASLEAERSKYCELQATSAQKERNKVQRSASENLRRATYLRTSFAEAQRTNMRLQASLNESQCTINQLQDSLEESQAFLEVERCRVTQLQASLDEEQRRFNRQETEYNQLRNALEEVQRTNQRMQIELTEERGSRQEIERQQQEAQNMLRVAERTANELQTRCEELVRQQRPDWILTRNEIALSDRIIGSGAWGEVLEGTFRGCTVAVKRIHQLILSPHNRRLFEREMNMASRCRHPCLLQFIGATADDAVSPLFVTELLETTLRSVLEVRGLEPAEILAIALDVARGLNYLHLNHPDPIIHRDINSGNVLLWRQNNSWRAKVSDYGTANFFRQCSTVSPGAPAYSAPEASDVAQQTSKIDVFSFGILLCEMNIRELPDLSERNLQVAMVSNQRQRELIQRCLLRNPDARPCIGEVIDILLRSREDPISINETS</sequence>
<evidence type="ECO:0000256" key="1">
    <source>
        <dbReference type="ARBA" id="ARBA00022723"/>
    </source>
</evidence>
<evidence type="ECO:0000256" key="3">
    <source>
        <dbReference type="ARBA" id="ARBA00022771"/>
    </source>
</evidence>
<reference evidence="11" key="1">
    <citation type="submission" date="2022-11" db="UniProtKB">
        <authorList>
            <consortium name="EnsemblMetazoa"/>
        </authorList>
    </citation>
    <scope>IDENTIFICATION</scope>
</reference>
<keyword evidence="2 7" id="KW-0547">Nucleotide-binding</keyword>
<evidence type="ECO:0000256" key="4">
    <source>
        <dbReference type="ARBA" id="ARBA00022833"/>
    </source>
</evidence>
<evidence type="ECO:0000313" key="12">
    <source>
        <dbReference type="Proteomes" id="UP000887567"/>
    </source>
</evidence>
<keyword evidence="12" id="KW-1185">Reference proteome</keyword>
<organism evidence="11 12">
    <name type="scientific">Exaiptasia diaphana</name>
    <name type="common">Tropical sea anemone</name>
    <name type="synonym">Aiptasia pulchella</name>
    <dbReference type="NCBI Taxonomy" id="2652724"/>
    <lineage>
        <taxon>Eukaryota</taxon>
        <taxon>Metazoa</taxon>
        <taxon>Cnidaria</taxon>
        <taxon>Anthozoa</taxon>
        <taxon>Hexacorallia</taxon>
        <taxon>Actiniaria</taxon>
        <taxon>Aiptasiidae</taxon>
        <taxon>Exaiptasia</taxon>
    </lineage>
</organism>
<proteinExistence type="predicted"/>
<evidence type="ECO:0000259" key="9">
    <source>
        <dbReference type="PROSITE" id="PS50011"/>
    </source>
</evidence>
<evidence type="ECO:0000256" key="5">
    <source>
        <dbReference type="ARBA" id="ARBA00022840"/>
    </source>
</evidence>
<dbReference type="AlphaFoldDB" id="A0A913WTL4"/>
<protein>
    <submittedName>
        <fullName evidence="11">Uncharacterized protein</fullName>
    </submittedName>
</protein>
<feature type="domain" description="RING-type" evidence="10">
    <location>
        <begin position="27"/>
        <end position="65"/>
    </location>
</feature>
<feature type="domain" description="Protein kinase" evidence="9">
    <location>
        <begin position="372"/>
        <end position="611"/>
    </location>
</feature>
<dbReference type="Pfam" id="PF13923">
    <property type="entry name" value="zf-C3HC4_2"/>
    <property type="match status" value="1"/>
</dbReference>
<dbReference type="Gene3D" id="3.30.200.20">
    <property type="entry name" value="Phosphorylase Kinase, domain 1"/>
    <property type="match status" value="1"/>
</dbReference>
<dbReference type="InterPro" id="IPR000719">
    <property type="entry name" value="Prot_kinase_dom"/>
</dbReference>
<keyword evidence="1" id="KW-0479">Metal-binding</keyword>
<dbReference type="PROSITE" id="PS50011">
    <property type="entry name" value="PROTEIN_KINASE_DOM"/>
    <property type="match status" value="1"/>
</dbReference>
<dbReference type="GO" id="GO:0008270">
    <property type="term" value="F:zinc ion binding"/>
    <property type="evidence" value="ECO:0007669"/>
    <property type="project" value="UniProtKB-KW"/>
</dbReference>
<dbReference type="InterPro" id="IPR011009">
    <property type="entry name" value="Kinase-like_dom_sf"/>
</dbReference>
<dbReference type="InterPro" id="IPR001841">
    <property type="entry name" value="Znf_RING"/>
</dbReference>
<dbReference type="InterPro" id="IPR017441">
    <property type="entry name" value="Protein_kinase_ATP_BS"/>
</dbReference>
<evidence type="ECO:0000256" key="6">
    <source>
        <dbReference type="PROSITE-ProRule" id="PRU00175"/>
    </source>
</evidence>
<dbReference type="PROSITE" id="PS00107">
    <property type="entry name" value="PROTEIN_KINASE_ATP"/>
    <property type="match status" value="1"/>
</dbReference>
<dbReference type="GO" id="GO:0004672">
    <property type="term" value="F:protein kinase activity"/>
    <property type="evidence" value="ECO:0007669"/>
    <property type="project" value="InterPro"/>
</dbReference>
<keyword evidence="4" id="KW-0862">Zinc</keyword>
<dbReference type="PROSITE" id="PS50089">
    <property type="entry name" value="ZF_RING_2"/>
    <property type="match status" value="1"/>
</dbReference>
<dbReference type="EnsemblMetazoa" id="XM_021038258.1">
    <property type="protein sequence ID" value="XP_020893917.1"/>
    <property type="gene ID" value="LOC110233016"/>
</dbReference>
<feature type="binding site" evidence="7">
    <location>
        <position position="399"/>
    </location>
    <ligand>
        <name>ATP</name>
        <dbReference type="ChEBI" id="CHEBI:30616"/>
    </ligand>
</feature>
<accession>A0A913WTL4</accession>
<dbReference type="Pfam" id="PF00069">
    <property type="entry name" value="Pkinase"/>
    <property type="match status" value="1"/>
</dbReference>
<dbReference type="GO" id="GO:0005524">
    <property type="term" value="F:ATP binding"/>
    <property type="evidence" value="ECO:0007669"/>
    <property type="project" value="UniProtKB-UniRule"/>
</dbReference>
<dbReference type="Gene3D" id="3.30.40.10">
    <property type="entry name" value="Zinc/RING finger domain, C3HC4 (zinc finger)"/>
    <property type="match status" value="1"/>
</dbReference>
<dbReference type="PANTHER" id="PTHR44329:SF298">
    <property type="entry name" value="MIXED LINEAGE KINASE DOMAIN-LIKE PROTEIN"/>
    <property type="match status" value="1"/>
</dbReference>
<dbReference type="PANTHER" id="PTHR44329">
    <property type="entry name" value="SERINE/THREONINE-PROTEIN KINASE TNNI3K-RELATED"/>
    <property type="match status" value="1"/>
</dbReference>
<dbReference type="SUPFAM" id="SSF56112">
    <property type="entry name" value="Protein kinase-like (PK-like)"/>
    <property type="match status" value="1"/>
</dbReference>
<dbReference type="KEGG" id="epa:110233016"/>
<dbReference type="Proteomes" id="UP000887567">
    <property type="component" value="Unplaced"/>
</dbReference>
<evidence type="ECO:0000256" key="8">
    <source>
        <dbReference type="SAM" id="Coils"/>
    </source>
</evidence>
<dbReference type="Gene3D" id="1.10.510.10">
    <property type="entry name" value="Transferase(Phosphotransferase) domain 1"/>
    <property type="match status" value="1"/>
</dbReference>
<feature type="coiled-coil region" evidence="8">
    <location>
        <begin position="131"/>
        <end position="179"/>
    </location>
</feature>
<evidence type="ECO:0000313" key="11">
    <source>
        <dbReference type="EnsemblMetazoa" id="XP_020893917.1"/>
    </source>
</evidence>
<evidence type="ECO:0000259" key="10">
    <source>
        <dbReference type="PROSITE" id="PS50089"/>
    </source>
</evidence>
<keyword evidence="8" id="KW-0175">Coiled coil</keyword>
<dbReference type="InterPro" id="IPR017907">
    <property type="entry name" value="Znf_RING_CS"/>
</dbReference>
<evidence type="ECO:0000256" key="2">
    <source>
        <dbReference type="ARBA" id="ARBA00022741"/>
    </source>
</evidence>
<dbReference type="PROSITE" id="PS00518">
    <property type="entry name" value="ZF_RING_1"/>
    <property type="match status" value="1"/>
</dbReference>
<dbReference type="OrthoDB" id="339325at2759"/>
<keyword evidence="3 6" id="KW-0863">Zinc-finger</keyword>
<dbReference type="GeneID" id="110233016"/>
<dbReference type="InterPro" id="IPR051681">
    <property type="entry name" value="Ser/Thr_Kinases-Pseudokinases"/>
</dbReference>
<dbReference type="RefSeq" id="XP_020893917.1">
    <property type="nucleotide sequence ID" value="XM_021038258.1"/>
</dbReference>
<dbReference type="OMA" id="YMAHSEL"/>
<feature type="coiled-coil region" evidence="8">
    <location>
        <begin position="241"/>
        <end position="359"/>
    </location>
</feature>
<keyword evidence="5 7" id="KW-0067">ATP-binding</keyword>
<dbReference type="SUPFAM" id="SSF57850">
    <property type="entry name" value="RING/U-box"/>
    <property type="match status" value="1"/>
</dbReference>
<dbReference type="SMART" id="SM00184">
    <property type="entry name" value="RING"/>
    <property type="match status" value="1"/>
</dbReference>
<name>A0A913WTL4_EXADI</name>
<dbReference type="GO" id="GO:0097527">
    <property type="term" value="P:necroptotic signaling pathway"/>
    <property type="evidence" value="ECO:0007669"/>
    <property type="project" value="TreeGrafter"/>
</dbReference>
<dbReference type="InterPro" id="IPR013083">
    <property type="entry name" value="Znf_RING/FYVE/PHD"/>
</dbReference>
<evidence type="ECO:0000256" key="7">
    <source>
        <dbReference type="PROSITE-ProRule" id="PRU10141"/>
    </source>
</evidence>